<protein>
    <submittedName>
        <fullName evidence="2">Uncharacterized protein</fullName>
    </submittedName>
</protein>
<accession>A0A915L0R8</accession>
<proteinExistence type="predicted"/>
<dbReference type="AlphaFoldDB" id="A0A915L0R8"/>
<sequence>MDPNKDKSGGNYLNNKKCSVQRNVGNIDNIRCHHSKRWKKESLEKGKEFLYSKALEKGMMLEEHEGKVYKLEVWKI</sequence>
<organism evidence="1 2">
    <name type="scientific">Romanomermis culicivorax</name>
    <name type="common">Nematode worm</name>
    <dbReference type="NCBI Taxonomy" id="13658"/>
    <lineage>
        <taxon>Eukaryota</taxon>
        <taxon>Metazoa</taxon>
        <taxon>Ecdysozoa</taxon>
        <taxon>Nematoda</taxon>
        <taxon>Enoplea</taxon>
        <taxon>Dorylaimia</taxon>
        <taxon>Mermithida</taxon>
        <taxon>Mermithoidea</taxon>
        <taxon>Mermithidae</taxon>
        <taxon>Romanomermis</taxon>
    </lineage>
</organism>
<keyword evidence="1" id="KW-1185">Reference proteome</keyword>
<evidence type="ECO:0000313" key="1">
    <source>
        <dbReference type="Proteomes" id="UP000887565"/>
    </source>
</evidence>
<name>A0A915L0R8_ROMCU</name>
<dbReference type="WBParaSite" id="nRc.2.0.1.t44055-RA">
    <property type="protein sequence ID" value="nRc.2.0.1.t44055-RA"/>
    <property type="gene ID" value="nRc.2.0.1.g44055"/>
</dbReference>
<evidence type="ECO:0000313" key="2">
    <source>
        <dbReference type="WBParaSite" id="nRc.2.0.1.t44055-RA"/>
    </source>
</evidence>
<dbReference type="Proteomes" id="UP000887565">
    <property type="component" value="Unplaced"/>
</dbReference>
<reference evidence="2" key="1">
    <citation type="submission" date="2022-11" db="UniProtKB">
        <authorList>
            <consortium name="WormBaseParasite"/>
        </authorList>
    </citation>
    <scope>IDENTIFICATION</scope>
</reference>